<organism evidence="2 3">
    <name type="scientific">Coprinellus micaceus</name>
    <name type="common">Glistening ink-cap mushroom</name>
    <name type="synonym">Coprinus micaceus</name>
    <dbReference type="NCBI Taxonomy" id="71717"/>
    <lineage>
        <taxon>Eukaryota</taxon>
        <taxon>Fungi</taxon>
        <taxon>Dikarya</taxon>
        <taxon>Basidiomycota</taxon>
        <taxon>Agaricomycotina</taxon>
        <taxon>Agaricomycetes</taxon>
        <taxon>Agaricomycetidae</taxon>
        <taxon>Agaricales</taxon>
        <taxon>Agaricineae</taxon>
        <taxon>Psathyrellaceae</taxon>
        <taxon>Coprinellus</taxon>
    </lineage>
</organism>
<keyword evidence="3" id="KW-1185">Reference proteome</keyword>
<feature type="region of interest" description="Disordered" evidence="1">
    <location>
        <begin position="359"/>
        <end position="382"/>
    </location>
</feature>
<accession>A0A4Y7S9S1</accession>
<name>A0A4Y7S9S1_COPMI</name>
<dbReference type="EMBL" id="QPFP01000292">
    <property type="protein sequence ID" value="TEB18067.1"/>
    <property type="molecule type" value="Genomic_DNA"/>
</dbReference>
<evidence type="ECO:0000256" key="1">
    <source>
        <dbReference type="SAM" id="MobiDB-lite"/>
    </source>
</evidence>
<protein>
    <submittedName>
        <fullName evidence="2">Uncharacterized protein</fullName>
    </submittedName>
</protein>
<sequence length="431" mass="46414">MEHSAFAYDDGIQSPRRSSTVCLRQCPNIAQVHKDPYPKLWWQPDSRRKIRGRATLLLSEDMGTLGMGCNWFKANTTVPGAGRPPERNEARHSRDAGSLRLLDASVDRSYPILGPLNDHPKLLLGISASPAHIYMTFRALGIRPQIATPTGEGVLRTTLLPILAQRFRPNALGDVDQAPKSRGTKHRANTPSATLNAPPGPESHKGDGWSPRRSGDVIEDATAEGKDDVVQPCPNGQPASDAHSAPIGVDEGNQTTLSISTGTSDSWITLRGCESPSRMEANEARPFTYKILPIHGFQCLVKELRGKLSPTFTPTPPRTPPTPSGPTINIAEAPIITSNTYYQGPEPGSYVSFTGALHKRRSSPKGRGMPLAALNPPSPPKPKTLWTPPLGGAEGVSGQDLSVRAKVVGRVVGITDWRAMIALGRTRSTIS</sequence>
<feature type="region of interest" description="Disordered" evidence="1">
    <location>
        <begin position="77"/>
        <end position="96"/>
    </location>
</feature>
<feature type="region of interest" description="Disordered" evidence="1">
    <location>
        <begin position="171"/>
        <end position="260"/>
    </location>
</feature>
<comment type="caution">
    <text evidence="2">The sequence shown here is derived from an EMBL/GenBank/DDBJ whole genome shotgun (WGS) entry which is preliminary data.</text>
</comment>
<proteinExistence type="predicted"/>
<gene>
    <name evidence="2" type="ORF">FA13DRAFT_1866752</name>
</gene>
<dbReference type="Proteomes" id="UP000298030">
    <property type="component" value="Unassembled WGS sequence"/>
</dbReference>
<feature type="compositionally biased region" description="Basic and acidic residues" evidence="1">
    <location>
        <begin position="84"/>
        <end position="96"/>
    </location>
</feature>
<evidence type="ECO:0000313" key="3">
    <source>
        <dbReference type="Proteomes" id="UP000298030"/>
    </source>
</evidence>
<reference evidence="2 3" key="1">
    <citation type="journal article" date="2019" name="Nat. Ecol. Evol.">
        <title>Megaphylogeny resolves global patterns of mushroom evolution.</title>
        <authorList>
            <person name="Varga T."/>
            <person name="Krizsan K."/>
            <person name="Foldi C."/>
            <person name="Dima B."/>
            <person name="Sanchez-Garcia M."/>
            <person name="Sanchez-Ramirez S."/>
            <person name="Szollosi G.J."/>
            <person name="Szarkandi J.G."/>
            <person name="Papp V."/>
            <person name="Albert L."/>
            <person name="Andreopoulos W."/>
            <person name="Angelini C."/>
            <person name="Antonin V."/>
            <person name="Barry K.W."/>
            <person name="Bougher N.L."/>
            <person name="Buchanan P."/>
            <person name="Buyck B."/>
            <person name="Bense V."/>
            <person name="Catcheside P."/>
            <person name="Chovatia M."/>
            <person name="Cooper J."/>
            <person name="Damon W."/>
            <person name="Desjardin D."/>
            <person name="Finy P."/>
            <person name="Geml J."/>
            <person name="Haridas S."/>
            <person name="Hughes K."/>
            <person name="Justo A."/>
            <person name="Karasinski D."/>
            <person name="Kautmanova I."/>
            <person name="Kiss B."/>
            <person name="Kocsube S."/>
            <person name="Kotiranta H."/>
            <person name="LaButti K.M."/>
            <person name="Lechner B.E."/>
            <person name="Liimatainen K."/>
            <person name="Lipzen A."/>
            <person name="Lukacs Z."/>
            <person name="Mihaltcheva S."/>
            <person name="Morgado L.N."/>
            <person name="Niskanen T."/>
            <person name="Noordeloos M.E."/>
            <person name="Ohm R.A."/>
            <person name="Ortiz-Santana B."/>
            <person name="Ovrebo C."/>
            <person name="Racz N."/>
            <person name="Riley R."/>
            <person name="Savchenko A."/>
            <person name="Shiryaev A."/>
            <person name="Soop K."/>
            <person name="Spirin V."/>
            <person name="Szebenyi C."/>
            <person name="Tomsovsky M."/>
            <person name="Tulloss R.E."/>
            <person name="Uehling J."/>
            <person name="Grigoriev I.V."/>
            <person name="Vagvolgyi C."/>
            <person name="Papp T."/>
            <person name="Martin F.M."/>
            <person name="Miettinen O."/>
            <person name="Hibbett D.S."/>
            <person name="Nagy L.G."/>
        </authorList>
    </citation>
    <scope>NUCLEOTIDE SEQUENCE [LARGE SCALE GENOMIC DNA]</scope>
    <source>
        <strain evidence="2 3">FP101781</strain>
    </source>
</reference>
<dbReference type="AlphaFoldDB" id="A0A4Y7S9S1"/>
<evidence type="ECO:0000313" key="2">
    <source>
        <dbReference type="EMBL" id="TEB18067.1"/>
    </source>
</evidence>